<evidence type="ECO:0000313" key="1">
    <source>
        <dbReference type="EMBL" id="EAX86136.1"/>
    </source>
</evidence>
<evidence type="ECO:0000313" key="2">
    <source>
        <dbReference type="Proteomes" id="UP000001542"/>
    </source>
</evidence>
<dbReference type="InterPro" id="IPR036397">
    <property type="entry name" value="RNaseH_sf"/>
</dbReference>
<keyword evidence="2" id="KW-1185">Reference proteome</keyword>
<dbReference type="InParanoid" id="A2G9N1"/>
<reference evidence="1" key="1">
    <citation type="submission" date="2006-10" db="EMBL/GenBank/DDBJ databases">
        <authorList>
            <person name="Amadeo P."/>
            <person name="Zhao Q."/>
            <person name="Wortman J."/>
            <person name="Fraser-Liggett C."/>
            <person name="Carlton J."/>
        </authorList>
    </citation>
    <scope>NUCLEOTIDE SEQUENCE</scope>
    <source>
        <strain evidence="1">G3</strain>
    </source>
</reference>
<organism evidence="1 2">
    <name type="scientific">Trichomonas vaginalis (strain ATCC PRA-98 / G3)</name>
    <dbReference type="NCBI Taxonomy" id="412133"/>
    <lineage>
        <taxon>Eukaryota</taxon>
        <taxon>Metamonada</taxon>
        <taxon>Parabasalia</taxon>
        <taxon>Trichomonadida</taxon>
        <taxon>Trichomonadidae</taxon>
        <taxon>Trichomonas</taxon>
    </lineage>
</organism>
<dbReference type="Proteomes" id="UP000001542">
    <property type="component" value="Unassembled WGS sequence"/>
</dbReference>
<dbReference type="EMBL" id="DS114727">
    <property type="protein sequence ID" value="EAX86136.1"/>
    <property type="molecule type" value="Genomic_DNA"/>
</dbReference>
<dbReference type="RefSeq" id="XP_001299066.1">
    <property type="nucleotide sequence ID" value="XM_001299065.1"/>
</dbReference>
<reference evidence="1" key="2">
    <citation type="journal article" date="2007" name="Science">
        <title>Draft genome sequence of the sexually transmitted pathogen Trichomonas vaginalis.</title>
        <authorList>
            <person name="Carlton J.M."/>
            <person name="Hirt R.P."/>
            <person name="Silva J.C."/>
            <person name="Delcher A.L."/>
            <person name="Schatz M."/>
            <person name="Zhao Q."/>
            <person name="Wortman J.R."/>
            <person name="Bidwell S.L."/>
            <person name="Alsmark U.C.M."/>
            <person name="Besteiro S."/>
            <person name="Sicheritz-Ponten T."/>
            <person name="Noel C.J."/>
            <person name="Dacks J.B."/>
            <person name="Foster P.G."/>
            <person name="Simillion C."/>
            <person name="Van de Peer Y."/>
            <person name="Miranda-Saavedra D."/>
            <person name="Barton G.J."/>
            <person name="Westrop G.D."/>
            <person name="Mueller S."/>
            <person name="Dessi D."/>
            <person name="Fiori P.L."/>
            <person name="Ren Q."/>
            <person name="Paulsen I."/>
            <person name="Zhang H."/>
            <person name="Bastida-Corcuera F.D."/>
            <person name="Simoes-Barbosa A."/>
            <person name="Brown M.T."/>
            <person name="Hayes R.D."/>
            <person name="Mukherjee M."/>
            <person name="Okumura C.Y."/>
            <person name="Schneider R."/>
            <person name="Smith A.J."/>
            <person name="Vanacova S."/>
            <person name="Villalvazo M."/>
            <person name="Haas B.J."/>
            <person name="Pertea M."/>
            <person name="Feldblyum T.V."/>
            <person name="Utterback T.R."/>
            <person name="Shu C.L."/>
            <person name="Osoegawa K."/>
            <person name="de Jong P.J."/>
            <person name="Hrdy I."/>
            <person name="Horvathova L."/>
            <person name="Zubacova Z."/>
            <person name="Dolezal P."/>
            <person name="Malik S.B."/>
            <person name="Logsdon J.M. Jr."/>
            <person name="Henze K."/>
            <person name="Gupta A."/>
            <person name="Wang C.C."/>
            <person name="Dunne R.L."/>
            <person name="Upcroft J.A."/>
            <person name="Upcroft P."/>
            <person name="White O."/>
            <person name="Salzberg S.L."/>
            <person name="Tang P."/>
            <person name="Chiu C.-H."/>
            <person name="Lee Y.-S."/>
            <person name="Embley T.M."/>
            <person name="Coombs G.H."/>
            <person name="Mottram J.C."/>
            <person name="Tachezy J."/>
            <person name="Fraser-Liggett C.M."/>
            <person name="Johnson P.J."/>
        </authorList>
    </citation>
    <scope>NUCLEOTIDE SEQUENCE [LARGE SCALE GENOMIC DNA]</scope>
    <source>
        <strain evidence="1">G3</strain>
    </source>
</reference>
<accession>A2G9N1</accession>
<dbReference type="KEGG" id="tva:4743780"/>
<gene>
    <name evidence="1" type="ORF">TVAG_280390</name>
</gene>
<dbReference type="AlphaFoldDB" id="A2G9N1"/>
<evidence type="ECO:0008006" key="3">
    <source>
        <dbReference type="Google" id="ProtNLM"/>
    </source>
</evidence>
<protein>
    <recommendedName>
        <fullName evidence="3">Integrase catalytic domain-containing protein</fullName>
    </recommendedName>
</protein>
<dbReference type="GO" id="GO:0003676">
    <property type="term" value="F:nucleic acid binding"/>
    <property type="evidence" value="ECO:0007669"/>
    <property type="project" value="InterPro"/>
</dbReference>
<dbReference type="VEuPathDB" id="TrichDB:TVAG_280390"/>
<sequence>MSANNLLQTIDNYVRNKCDKDHGFIPYEYDKGRHDKPEYVEADEDEKTYFRRQRILIDDHYSFQYFKHYLITRNPENENWRILWNSYLKIMDERRSEFLDRCNPQERKEFLTQRMNFFLNAPKIRKDVLKKALVKDFTQLYQMTEGEFEKYFNDVYAPAMKKERIEKVENPLVNKEEKKKTFEQLLDDLIKTADRELTYEELMDKVKDFPPSPWNEDEIYQRYLQGIENRKDITRIKRQIEPIPIPFRTKSKQAYLIIDDKFPYLKNEKYLVNSFPKNNRQYYLHSVSPHGLFIIDLMLNGSEVYLVAIENNTRKLYVEPTNLINDGNYESLTKDKRNTGLYLNALEKIMRKGADIKGLKGDGEGVFASDKSKKFYKNNGITFIPVERIKLITPKDNYKTDPYHHSLAIVDRAIRTLRDMAFNVRKNLNPTLMQQLVDVYNNTPHSTLSKIMNFFTYFQLVI</sequence>
<dbReference type="Gene3D" id="3.30.420.10">
    <property type="entry name" value="Ribonuclease H-like superfamily/Ribonuclease H"/>
    <property type="match status" value="1"/>
</dbReference>
<proteinExistence type="predicted"/>
<name>A2G9N1_TRIV3</name>
<dbReference type="VEuPathDB" id="TrichDB:TVAGG3_0216040"/>